<evidence type="ECO:0000256" key="1">
    <source>
        <dbReference type="ARBA" id="ARBA00022676"/>
    </source>
</evidence>
<dbReference type="Pfam" id="PF00534">
    <property type="entry name" value="Glycos_transf_1"/>
    <property type="match status" value="1"/>
</dbReference>
<dbReference type="CDD" id="cd03801">
    <property type="entry name" value="GT4_PimA-like"/>
    <property type="match status" value="1"/>
</dbReference>
<organism evidence="4 5">
    <name type="scientific">Sporolactobacillus putidus</name>
    <dbReference type="NCBI Taxonomy" id="492735"/>
    <lineage>
        <taxon>Bacteria</taxon>
        <taxon>Bacillati</taxon>
        <taxon>Bacillota</taxon>
        <taxon>Bacilli</taxon>
        <taxon>Bacillales</taxon>
        <taxon>Sporolactobacillaceae</taxon>
        <taxon>Sporolactobacillus</taxon>
    </lineage>
</organism>
<dbReference type="PANTHER" id="PTHR12526">
    <property type="entry name" value="GLYCOSYLTRANSFERASE"/>
    <property type="match status" value="1"/>
</dbReference>
<comment type="caution">
    <text evidence="4">The sequence shown here is derived from an EMBL/GenBank/DDBJ whole genome shotgun (WGS) entry which is preliminary data.</text>
</comment>
<evidence type="ECO:0000313" key="4">
    <source>
        <dbReference type="EMBL" id="GGL56287.1"/>
    </source>
</evidence>
<proteinExistence type="predicted"/>
<dbReference type="Proteomes" id="UP000654670">
    <property type="component" value="Unassembled WGS sequence"/>
</dbReference>
<dbReference type="GO" id="GO:0016757">
    <property type="term" value="F:glycosyltransferase activity"/>
    <property type="evidence" value="ECO:0007669"/>
    <property type="project" value="UniProtKB-KW"/>
</dbReference>
<evidence type="ECO:0000313" key="5">
    <source>
        <dbReference type="Proteomes" id="UP000654670"/>
    </source>
</evidence>
<keyword evidence="1" id="KW-0328">Glycosyltransferase</keyword>
<reference evidence="4" key="2">
    <citation type="submission" date="2020-09" db="EMBL/GenBank/DDBJ databases">
        <authorList>
            <person name="Sun Q."/>
            <person name="Ohkuma M."/>
        </authorList>
    </citation>
    <scope>NUCLEOTIDE SEQUENCE</scope>
    <source>
        <strain evidence="4">JCM 15325</strain>
    </source>
</reference>
<dbReference type="EMBL" id="BMOK01000008">
    <property type="protein sequence ID" value="GGL56287.1"/>
    <property type="molecule type" value="Genomic_DNA"/>
</dbReference>
<dbReference type="InterPro" id="IPR001296">
    <property type="entry name" value="Glyco_trans_1"/>
</dbReference>
<sequence length="380" mass="42503">MIGPVPPPIHGESLAIRHLTESEDTREKFQVTVINTNRKRVNSGGKFSLIKIFQDIGSAIRVRRIVGKGQADIVYLSISQTKLGLIRDAVIILLVSGKVNQIVAHLHGNNLKNVLESLHPILTKFIFNMMKKIDTGIVLSRGLSQNFMNLPKRLEVIPNGIGRNLIRAQEIESFSKVKNGEGHCFTILYLSNLIEAKGFSHLILAAMDLLRQHANIQLLLAGQVYDRKLFEQLMNRVAQERLDSRIRYLGTVTGVKKKQLLLKSDVMALPTSYKIEGQPISIIEGMAAGLPIISSSQGAIPELIEDSGIVLDVINRYSIAAAIKSLITDKALYEQYALNGRKTFLKKYTMDHYIEGLISVFERGDTDEEKNLIRHQLFLS</sequence>
<keyword evidence="2 4" id="KW-0808">Transferase</keyword>
<dbReference type="PANTHER" id="PTHR12526:SF629">
    <property type="entry name" value="TEICHURONIC ACID BIOSYNTHESIS GLYCOSYLTRANSFERASE TUAH-RELATED"/>
    <property type="match status" value="1"/>
</dbReference>
<dbReference type="AlphaFoldDB" id="A0A917S535"/>
<keyword evidence="5" id="KW-1185">Reference proteome</keyword>
<reference evidence="4" key="1">
    <citation type="journal article" date="2014" name="Int. J. Syst. Evol. Microbiol.">
        <title>Complete genome sequence of Corynebacterium casei LMG S-19264T (=DSM 44701T), isolated from a smear-ripened cheese.</title>
        <authorList>
            <consortium name="US DOE Joint Genome Institute (JGI-PGF)"/>
            <person name="Walter F."/>
            <person name="Albersmeier A."/>
            <person name="Kalinowski J."/>
            <person name="Ruckert C."/>
        </authorList>
    </citation>
    <scope>NUCLEOTIDE SEQUENCE</scope>
    <source>
        <strain evidence="4">JCM 15325</strain>
    </source>
</reference>
<evidence type="ECO:0000256" key="2">
    <source>
        <dbReference type="ARBA" id="ARBA00022679"/>
    </source>
</evidence>
<name>A0A917S535_9BACL</name>
<protein>
    <submittedName>
        <fullName evidence="4">Glycosyl transferase</fullName>
    </submittedName>
</protein>
<evidence type="ECO:0000259" key="3">
    <source>
        <dbReference type="Pfam" id="PF00534"/>
    </source>
</evidence>
<dbReference type="Gene3D" id="3.40.50.2000">
    <property type="entry name" value="Glycogen Phosphorylase B"/>
    <property type="match status" value="2"/>
</dbReference>
<feature type="domain" description="Glycosyl transferase family 1" evidence="3">
    <location>
        <begin position="184"/>
        <end position="342"/>
    </location>
</feature>
<gene>
    <name evidence="4" type="ORF">GCM10007968_20440</name>
</gene>
<dbReference type="SUPFAM" id="SSF53756">
    <property type="entry name" value="UDP-Glycosyltransferase/glycogen phosphorylase"/>
    <property type="match status" value="1"/>
</dbReference>
<accession>A0A917S535</accession>